<dbReference type="OrthoDB" id="233658at2759"/>
<dbReference type="Proteomes" id="UP000291116">
    <property type="component" value="Unassembled WGS sequence"/>
</dbReference>
<dbReference type="AlphaFoldDB" id="A0A448Z883"/>
<reference evidence="1 2" key="1">
    <citation type="submission" date="2019-01" db="EMBL/GenBank/DDBJ databases">
        <authorList>
            <person name="Ferrante I. M."/>
        </authorList>
    </citation>
    <scope>NUCLEOTIDE SEQUENCE [LARGE SCALE GENOMIC DNA]</scope>
    <source>
        <strain evidence="1 2">B856</strain>
    </source>
</reference>
<dbReference type="EMBL" id="CAACVS010000160">
    <property type="protein sequence ID" value="VEU38254.1"/>
    <property type="molecule type" value="Genomic_DNA"/>
</dbReference>
<organism evidence="1 2">
    <name type="scientific">Pseudo-nitzschia multistriata</name>
    <dbReference type="NCBI Taxonomy" id="183589"/>
    <lineage>
        <taxon>Eukaryota</taxon>
        <taxon>Sar</taxon>
        <taxon>Stramenopiles</taxon>
        <taxon>Ochrophyta</taxon>
        <taxon>Bacillariophyta</taxon>
        <taxon>Bacillariophyceae</taxon>
        <taxon>Bacillariophycidae</taxon>
        <taxon>Bacillariales</taxon>
        <taxon>Bacillariaceae</taxon>
        <taxon>Pseudo-nitzschia</taxon>
    </lineage>
</organism>
<name>A0A448Z883_9STRA</name>
<proteinExistence type="predicted"/>
<evidence type="ECO:0000313" key="2">
    <source>
        <dbReference type="Proteomes" id="UP000291116"/>
    </source>
</evidence>
<evidence type="ECO:0000313" key="1">
    <source>
        <dbReference type="EMBL" id="VEU38254.1"/>
    </source>
</evidence>
<protein>
    <submittedName>
        <fullName evidence="1">Uncharacterized protein</fullName>
    </submittedName>
</protein>
<accession>A0A448Z883</accession>
<gene>
    <name evidence="1" type="ORF">PSNMU_V1.4_AUG-EV-PASAV3_0050070</name>
</gene>
<keyword evidence="2" id="KW-1185">Reference proteome</keyword>
<sequence length="354" mass="37753">MADASSHRFWKSAVERYRSPKDGMMATMRFPLFSGRLATCVAAKTEAPLEIPQKIPSWVAMLRAISMASSPAIWITSSSKLVSAFPGMKPAPMPWILWGPGFPPERTADSVGSTATIWREGFSGLRYCPQPVMVPPVPTPPTKMSTLPSVSAQISGPVVSRWIFGLSALLNCCNKNPPCVAAISSALAMAPPIPLAAGVRTSLAPKALRRTRRSMLMDSGMVRIRSYPLEAATMANPMPVLPDVGSTKTVSPGLMSPRSSAWVIMLRAMRSFTELAGLKLSSFKTISASHPSLSLESLTSGVPPIKSKTFSAILGLSAPRAVVEAVVDVDDGRVNAWAMPSEAIVARAAANFIF</sequence>